<evidence type="ECO:0000313" key="3">
    <source>
        <dbReference type="Proteomes" id="UP001296923"/>
    </source>
</evidence>
<proteinExistence type="predicted"/>
<comment type="caution">
    <text evidence="2">The sequence shown here is derived from an EMBL/GenBank/DDBJ whole genome shotgun (WGS) entry which is preliminary data.</text>
</comment>
<gene>
    <name evidence="2" type="ORF">JYA63_14515</name>
</gene>
<dbReference type="SUPFAM" id="SSF52200">
    <property type="entry name" value="Toll/Interleukin receptor TIR domain"/>
    <property type="match status" value="1"/>
</dbReference>
<accession>A0ABS2ZRK6</accession>
<dbReference type="PROSITE" id="PS51534">
    <property type="entry name" value="SEFIR"/>
    <property type="match status" value="1"/>
</dbReference>
<dbReference type="Pfam" id="PF08357">
    <property type="entry name" value="SEFIR"/>
    <property type="match status" value="1"/>
</dbReference>
<protein>
    <submittedName>
        <fullName evidence="2">TIR domain-containing protein</fullName>
    </submittedName>
</protein>
<evidence type="ECO:0000259" key="1">
    <source>
        <dbReference type="PROSITE" id="PS51534"/>
    </source>
</evidence>
<name>A0ABS2ZRK6_9BACL</name>
<feature type="domain" description="SEFIR" evidence="1">
    <location>
        <begin position="8"/>
        <end position="144"/>
    </location>
</feature>
<dbReference type="Gene3D" id="3.40.50.10140">
    <property type="entry name" value="Toll/interleukin-1 receptor homology (TIR) domain"/>
    <property type="match status" value="1"/>
</dbReference>
<dbReference type="EMBL" id="JAFHKR010000039">
    <property type="protein sequence ID" value="MBN3555489.1"/>
    <property type="molecule type" value="Genomic_DNA"/>
</dbReference>
<sequence>MAQTVTTKSKVFISYSWTSIKHEDWVLELAQRLMSDGVEVVFDKWDLKEGQDIYVFMESMVTSPEIDKVLIICDSGYKAKANERAGGVGTETQIISSQVYHDVGQEKFIPIVAERNEEGQHYIPTYIETRKYIDLSNDEMMAQNYESLLRNLYNRPQYRKPQVGKPPSFLFEDEAISTFKLQSILNQIKSNFLRNERIDVSLMEDFRQELLGLLPEFKIQSVPDPANIDDLILAKIDDMTIVRNTYVEFIEVISTITDSDYLIDLFEDLYNKYTEIKRSENQYYDTQFDHFRFFLREVFLYTVMIFLSKSSFETLGEFLKARFFIRDAHKEDLENNTFVMFDCYLRSLDEIRNNKLPQKYLSVTADMLVKRANLKYSKEDIVEADYLLYYISEINKTDSYQNQWFPRTYVYGTYQKSKLLQKLISRRHFEKVKYLFGAQTISRLKEIFNTLENPYSRGYGSFNLVYDIKSHINPEDIGKYE</sequence>
<dbReference type="RefSeq" id="WP_205726306.1">
    <property type="nucleotide sequence ID" value="NZ_JAFHKR010000039.1"/>
</dbReference>
<dbReference type="Proteomes" id="UP001296923">
    <property type="component" value="Unassembled WGS sequence"/>
</dbReference>
<keyword evidence="3" id="KW-1185">Reference proteome</keyword>
<dbReference type="InterPro" id="IPR013568">
    <property type="entry name" value="SEFIR_dom"/>
</dbReference>
<organism evidence="2 3">
    <name type="scientific">Fictibacillus nanhaiensis</name>
    <dbReference type="NCBI Taxonomy" id="742169"/>
    <lineage>
        <taxon>Bacteria</taxon>
        <taxon>Bacillati</taxon>
        <taxon>Bacillota</taxon>
        <taxon>Bacilli</taxon>
        <taxon>Bacillales</taxon>
        <taxon>Fictibacillaceae</taxon>
        <taxon>Fictibacillus</taxon>
    </lineage>
</organism>
<reference evidence="2 3" key="1">
    <citation type="submission" date="2021-01" db="EMBL/GenBank/DDBJ databases">
        <title>Genome Sequencing of Type Strains.</title>
        <authorList>
            <person name="Lemaire J.F."/>
            <person name="Inderbitzin P."/>
            <person name="Collins S.B."/>
            <person name="Wespe N."/>
            <person name="Knight-Connoni V."/>
        </authorList>
    </citation>
    <scope>NUCLEOTIDE SEQUENCE [LARGE SCALE GENOMIC DNA]</scope>
    <source>
        <strain evidence="2 3">DSM 23009</strain>
    </source>
</reference>
<dbReference type="InterPro" id="IPR035897">
    <property type="entry name" value="Toll_tir_struct_dom_sf"/>
</dbReference>
<evidence type="ECO:0000313" key="2">
    <source>
        <dbReference type="EMBL" id="MBN3555489.1"/>
    </source>
</evidence>